<dbReference type="InterPro" id="IPR046335">
    <property type="entry name" value="LacI/GalR-like_sensor"/>
</dbReference>
<dbReference type="CDD" id="cd06267">
    <property type="entry name" value="PBP1_LacI_sugar_binding-like"/>
    <property type="match status" value="1"/>
</dbReference>
<dbReference type="RefSeq" id="WP_109709187.1">
    <property type="nucleotide sequence ID" value="NZ_QGDS01000002.1"/>
</dbReference>
<dbReference type="InterPro" id="IPR028082">
    <property type="entry name" value="Peripla_BP_I"/>
</dbReference>
<accession>A0A316ANL2</accession>
<dbReference type="Gene3D" id="3.40.50.2300">
    <property type="match status" value="2"/>
</dbReference>
<dbReference type="PROSITE" id="PS00356">
    <property type="entry name" value="HTH_LACI_1"/>
    <property type="match status" value="1"/>
</dbReference>
<dbReference type="PROSITE" id="PS50932">
    <property type="entry name" value="HTH_LACI_2"/>
    <property type="match status" value="1"/>
</dbReference>
<keyword evidence="3" id="KW-0804">Transcription</keyword>
<dbReference type="Pfam" id="PF00356">
    <property type="entry name" value="LacI"/>
    <property type="match status" value="1"/>
</dbReference>
<evidence type="ECO:0000256" key="3">
    <source>
        <dbReference type="ARBA" id="ARBA00023163"/>
    </source>
</evidence>
<keyword evidence="1" id="KW-0805">Transcription regulation</keyword>
<evidence type="ECO:0000256" key="1">
    <source>
        <dbReference type="ARBA" id="ARBA00023015"/>
    </source>
</evidence>
<dbReference type="GO" id="GO:0000976">
    <property type="term" value="F:transcription cis-regulatory region binding"/>
    <property type="evidence" value="ECO:0007669"/>
    <property type="project" value="TreeGrafter"/>
</dbReference>
<reference evidence="6" key="1">
    <citation type="submission" date="2017-07" db="EMBL/GenBank/DDBJ databases">
        <authorList>
            <person name="Varghese N."/>
            <person name="Submissions S."/>
        </authorList>
    </citation>
    <scope>NUCLEOTIDE SEQUENCE [LARGE SCALE GENOMIC DNA]</scope>
    <source>
        <strain evidence="6">NLAE-zl-C134</strain>
    </source>
</reference>
<organism evidence="5 6">
    <name type="scientific">Faecalicatena contorta</name>
    <dbReference type="NCBI Taxonomy" id="39482"/>
    <lineage>
        <taxon>Bacteria</taxon>
        <taxon>Bacillati</taxon>
        <taxon>Bacillota</taxon>
        <taxon>Clostridia</taxon>
        <taxon>Lachnospirales</taxon>
        <taxon>Lachnospiraceae</taxon>
        <taxon>Faecalicatena</taxon>
    </lineage>
</organism>
<dbReference type="EMBL" id="UHJJ01000002">
    <property type="protein sequence ID" value="SUQ13203.1"/>
    <property type="molecule type" value="Genomic_DNA"/>
</dbReference>
<keyword evidence="6" id="KW-1185">Reference proteome</keyword>
<evidence type="ECO:0000256" key="2">
    <source>
        <dbReference type="ARBA" id="ARBA00023125"/>
    </source>
</evidence>
<dbReference type="SUPFAM" id="SSF47413">
    <property type="entry name" value="lambda repressor-like DNA-binding domains"/>
    <property type="match status" value="1"/>
</dbReference>
<dbReference type="PANTHER" id="PTHR30146">
    <property type="entry name" value="LACI-RELATED TRANSCRIPTIONAL REPRESSOR"/>
    <property type="match status" value="1"/>
</dbReference>
<sequence>MAITIADIAREAGVSISTVSRVMNNTKPVSPELRERVYEIIEKNHFKPNALAQGLITKKTNIVGVVIPDISNPVFGALTKGINSVCTKKGYTIMVCESGGEQEQEMKLLDVLEDKQTDGVLFAGVDINQVLVDAMLKKQYPVVLVTQESAVEENVIDTVTHDNVRAVYDATKFLLDNGHERIAYLGGPKHDFSSGKKRLKGYRMALEEAGITVPDSYIEQGEFSFQSGYEGMKRLYEENSILPTAVVAGSDLIAIGGIQFLNSVGVSVPDEISIIGFDDLDFATCLRPELSTVRIPYFAEGEKAAKELIKFMTGSKEKAATHYVPHKIIRRGTTRAKSK</sequence>
<dbReference type="AlphaFoldDB" id="A0A316ANL2"/>
<dbReference type="CDD" id="cd01392">
    <property type="entry name" value="HTH_LacI"/>
    <property type="match status" value="1"/>
</dbReference>
<evidence type="ECO:0000313" key="5">
    <source>
        <dbReference type="EMBL" id="SUQ13203.1"/>
    </source>
</evidence>
<dbReference type="Pfam" id="PF13377">
    <property type="entry name" value="Peripla_BP_3"/>
    <property type="match status" value="1"/>
</dbReference>
<dbReference type="GO" id="GO:0003700">
    <property type="term" value="F:DNA-binding transcription factor activity"/>
    <property type="evidence" value="ECO:0007669"/>
    <property type="project" value="TreeGrafter"/>
</dbReference>
<evidence type="ECO:0000313" key="6">
    <source>
        <dbReference type="Proteomes" id="UP000254051"/>
    </source>
</evidence>
<dbReference type="InterPro" id="IPR000843">
    <property type="entry name" value="HTH_LacI"/>
</dbReference>
<keyword evidence="2" id="KW-0238">DNA-binding</keyword>
<dbReference type="SUPFAM" id="SSF53822">
    <property type="entry name" value="Periplasmic binding protein-like I"/>
    <property type="match status" value="1"/>
</dbReference>
<dbReference type="PANTHER" id="PTHR30146:SF109">
    <property type="entry name" value="HTH-TYPE TRANSCRIPTIONAL REGULATOR GALS"/>
    <property type="match status" value="1"/>
</dbReference>
<dbReference type="Gene3D" id="1.10.260.40">
    <property type="entry name" value="lambda repressor-like DNA-binding domains"/>
    <property type="match status" value="1"/>
</dbReference>
<name>A0A316ANL2_9FIRM</name>
<gene>
    <name evidence="5" type="ORF">SAMN05216529_102421</name>
</gene>
<proteinExistence type="predicted"/>
<dbReference type="Proteomes" id="UP000254051">
    <property type="component" value="Unassembled WGS sequence"/>
</dbReference>
<feature type="domain" description="HTH lacI-type" evidence="4">
    <location>
        <begin position="3"/>
        <end position="57"/>
    </location>
</feature>
<dbReference type="PRINTS" id="PR00036">
    <property type="entry name" value="HTHLACI"/>
</dbReference>
<evidence type="ECO:0000259" key="4">
    <source>
        <dbReference type="PROSITE" id="PS50932"/>
    </source>
</evidence>
<dbReference type="OrthoDB" id="9784962at2"/>
<protein>
    <submittedName>
        <fullName evidence="5">Transcriptional regulator, LacI family</fullName>
    </submittedName>
</protein>
<dbReference type="InterPro" id="IPR010982">
    <property type="entry name" value="Lambda_DNA-bd_dom_sf"/>
</dbReference>
<dbReference type="SMART" id="SM00354">
    <property type="entry name" value="HTH_LACI"/>
    <property type="match status" value="1"/>
</dbReference>